<feature type="domain" description="U-box" evidence="11">
    <location>
        <begin position="882"/>
        <end position="956"/>
    </location>
</feature>
<evidence type="ECO:0000256" key="6">
    <source>
        <dbReference type="ARBA" id="ARBA00012483"/>
    </source>
</evidence>
<comment type="subcellular location">
    <subcellularLocation>
        <location evidence="3">Cytoplasm</location>
    </subcellularLocation>
    <subcellularLocation>
        <location evidence="2">Nucleus</location>
    </subcellularLocation>
</comment>
<dbReference type="OrthoDB" id="20295at2759"/>
<evidence type="ECO:0000259" key="11">
    <source>
        <dbReference type="PROSITE" id="PS51698"/>
    </source>
</evidence>
<evidence type="ECO:0000256" key="1">
    <source>
        <dbReference type="ARBA" id="ARBA00000900"/>
    </source>
</evidence>
<dbReference type="GO" id="GO:0034450">
    <property type="term" value="F:ubiquitin-ubiquitin ligase activity"/>
    <property type="evidence" value="ECO:0007669"/>
    <property type="project" value="InterPro"/>
</dbReference>
<dbReference type="GO" id="GO:0006511">
    <property type="term" value="P:ubiquitin-dependent protein catabolic process"/>
    <property type="evidence" value="ECO:0007669"/>
    <property type="project" value="InterPro"/>
</dbReference>
<accession>A0A5E8CAJ6</accession>
<proteinExistence type="inferred from homology"/>
<evidence type="ECO:0000256" key="2">
    <source>
        <dbReference type="ARBA" id="ARBA00004123"/>
    </source>
</evidence>
<dbReference type="InterPro" id="IPR045132">
    <property type="entry name" value="UBE4"/>
</dbReference>
<comment type="similarity">
    <text evidence="5">Belongs to the ubiquitin conjugation factor E4 family.</text>
</comment>
<keyword evidence="13" id="KW-1185">Reference proteome</keyword>
<dbReference type="FunFam" id="3.30.40.10:FF:000055">
    <property type="entry name" value="Ubiquitin conjugation factor e4 a"/>
    <property type="match status" value="1"/>
</dbReference>
<evidence type="ECO:0000256" key="3">
    <source>
        <dbReference type="ARBA" id="ARBA00004496"/>
    </source>
</evidence>
<dbReference type="GO" id="GO:0000151">
    <property type="term" value="C:ubiquitin ligase complex"/>
    <property type="evidence" value="ECO:0007669"/>
    <property type="project" value="InterPro"/>
</dbReference>
<dbReference type="EC" id="2.3.2.27" evidence="6"/>
<dbReference type="PROSITE" id="PS51698">
    <property type="entry name" value="U_BOX"/>
    <property type="match status" value="1"/>
</dbReference>
<evidence type="ECO:0000256" key="4">
    <source>
        <dbReference type="ARBA" id="ARBA00004906"/>
    </source>
</evidence>
<comment type="catalytic activity">
    <reaction evidence="1">
        <text>S-ubiquitinyl-[E2 ubiquitin-conjugating enzyme]-L-cysteine + [acceptor protein]-L-lysine = [E2 ubiquitin-conjugating enzyme]-L-cysteine + N(6)-ubiquitinyl-[acceptor protein]-L-lysine.</text>
        <dbReference type="EC" id="2.3.2.27"/>
    </reaction>
</comment>
<dbReference type="Gene3D" id="3.30.40.10">
    <property type="entry name" value="Zinc/RING finger domain, C3HC4 (zinc finger)"/>
    <property type="match status" value="1"/>
</dbReference>
<dbReference type="Pfam" id="PF10408">
    <property type="entry name" value="Ufd2P_core"/>
    <property type="match status" value="1"/>
</dbReference>
<evidence type="ECO:0000313" key="13">
    <source>
        <dbReference type="Proteomes" id="UP000398389"/>
    </source>
</evidence>
<dbReference type="UniPathway" id="UPA00143"/>
<evidence type="ECO:0000256" key="5">
    <source>
        <dbReference type="ARBA" id="ARBA00007434"/>
    </source>
</evidence>
<dbReference type="SMART" id="SM00504">
    <property type="entry name" value="Ubox"/>
    <property type="match status" value="1"/>
</dbReference>
<dbReference type="Proteomes" id="UP000398389">
    <property type="component" value="Unassembled WGS sequence"/>
</dbReference>
<dbReference type="InterPro" id="IPR003613">
    <property type="entry name" value="Ubox_domain"/>
</dbReference>
<dbReference type="RefSeq" id="XP_031856735.1">
    <property type="nucleotide sequence ID" value="XM_032000844.1"/>
</dbReference>
<dbReference type="Pfam" id="PF04564">
    <property type="entry name" value="U-box"/>
    <property type="match status" value="1"/>
</dbReference>
<evidence type="ECO:0000256" key="8">
    <source>
        <dbReference type="ARBA" id="ARBA00022679"/>
    </source>
</evidence>
<keyword evidence="9" id="KW-0833">Ubl conjugation pathway</keyword>
<comment type="pathway">
    <text evidence="4">Protein modification; protein ubiquitination.</text>
</comment>
<dbReference type="EMBL" id="CABVLU010000005">
    <property type="protein sequence ID" value="VVT58286.1"/>
    <property type="molecule type" value="Genomic_DNA"/>
</dbReference>
<dbReference type="AlphaFoldDB" id="A0A5E8CAJ6"/>
<reference evidence="12 13" key="1">
    <citation type="submission" date="2019-09" db="EMBL/GenBank/DDBJ databases">
        <authorList>
            <person name="Brejova B."/>
        </authorList>
    </citation>
    <scope>NUCLEOTIDE SEQUENCE [LARGE SCALE GENOMIC DNA]</scope>
</reference>
<keyword evidence="7" id="KW-0963">Cytoplasm</keyword>
<organism evidence="12 13">
    <name type="scientific">Magnusiomyces paraingens</name>
    <dbReference type="NCBI Taxonomy" id="2606893"/>
    <lineage>
        <taxon>Eukaryota</taxon>
        <taxon>Fungi</taxon>
        <taxon>Dikarya</taxon>
        <taxon>Ascomycota</taxon>
        <taxon>Saccharomycotina</taxon>
        <taxon>Dipodascomycetes</taxon>
        <taxon>Dipodascales</taxon>
        <taxon>Dipodascaceae</taxon>
        <taxon>Magnusiomyces</taxon>
    </lineage>
</organism>
<sequence>MATVQTPQGTALAKALNVSLVPLTAEGNTGSKVPLYLTAYAAELEQEDKPLLLSIEDIDAILWAAIHQKFHTQKLAYFYFYRSWKHSEDMLRSLSKSSSDNAKAQSSTLRELQSFLINYGLLAATEPDVFEPEEGNKPFDLAAFITKQNDDSERFWSFFHLVANRAAENATLTELIEPIVQQINSKILSSPTQNLSISASYLETFEHLVSNKNILNAIVSLESFNPKGISAPELEKKSVLGPVLSISPVNPQSSMATFGNSSSLTKAAIQNAYAGIRSELKFIQEKLFYLCDKIIRNSEETRNKLLEFFGSLIDANHKRVAMQVDYKVISSDAIMINVTALLVRFCEPFVDVHGTKIDKISMDYFSIKPVYTIDDETMINGDSTEAKAFYEKTKDSTKKANFISDVFYLAIAYLHYGGGGCMHYHERTRKHLEDMQNHEQYLKKQLEQYKGTPNERALKMALVKLEGEKNIINAYFHLIKAVLFDHHLQSQIMKFNLFLSLFLVRAVDPEKKYPSQKISLPFPSDQPPDFFKFWPEYFLDIIPTYFLFFSRNLPDLLIHQNLSPLLTFLVTFLRMTHYVKNPYVKTRFVEVIFTGSIELFVNTRGFFVDAFNTDHMCLDNLFHTLLQFYIDIERTGASSQFEDKFNARYYISQIIKTLWNNRVYRDRLEAESKTDTEFFVRFVALLLNDATYLLDESLSKLSEIHRLQKELESSDPANISAEQTDQQRQLASVERMAKSYVQLAQQSVVLLKLFTQAVPRAFVTPELVDRLAAMLDYNLEALVGPKCRELKVKNSEEYGFKPRELLSYMVDVYLNLSKQEEFIKAVANDGRSFRPELFDRAVDLLSKRLLKSPAEIDQLKKFAADALRLKNETEADEEELGEIPDEFMDPIMFTLMKEPVVLPTSKITVDLATIKSHLLSDSTDPFNRSPLTIDQVTPNTDLKKRIEEFKQSRKRVKIEHN</sequence>
<evidence type="ECO:0000256" key="10">
    <source>
        <dbReference type="ARBA" id="ARBA00023242"/>
    </source>
</evidence>
<dbReference type="InterPro" id="IPR013083">
    <property type="entry name" value="Znf_RING/FYVE/PHD"/>
</dbReference>
<evidence type="ECO:0000256" key="9">
    <source>
        <dbReference type="ARBA" id="ARBA00022786"/>
    </source>
</evidence>
<dbReference type="CDD" id="cd16657">
    <property type="entry name" value="RING-Ubox_UBE4A"/>
    <property type="match status" value="1"/>
</dbReference>
<dbReference type="GO" id="GO:0036503">
    <property type="term" value="P:ERAD pathway"/>
    <property type="evidence" value="ECO:0007669"/>
    <property type="project" value="InterPro"/>
</dbReference>
<evidence type="ECO:0000256" key="7">
    <source>
        <dbReference type="ARBA" id="ARBA00022490"/>
    </source>
</evidence>
<gene>
    <name evidence="12" type="ORF">SAPINGB_P006130</name>
</gene>
<name>A0A5E8CAJ6_9ASCO</name>
<evidence type="ECO:0000313" key="12">
    <source>
        <dbReference type="EMBL" id="VVT58286.1"/>
    </source>
</evidence>
<dbReference type="PANTHER" id="PTHR13931">
    <property type="entry name" value="UBIQUITINATION FACTOR E4"/>
    <property type="match status" value="1"/>
</dbReference>
<dbReference type="GO" id="GO:0000209">
    <property type="term" value="P:protein polyubiquitination"/>
    <property type="evidence" value="ECO:0007669"/>
    <property type="project" value="TreeGrafter"/>
</dbReference>
<dbReference type="GO" id="GO:0005634">
    <property type="term" value="C:nucleus"/>
    <property type="evidence" value="ECO:0007669"/>
    <property type="project" value="UniProtKB-SubCell"/>
</dbReference>
<dbReference type="PANTHER" id="PTHR13931:SF2">
    <property type="entry name" value="UBIQUITIN CONJUGATION FACTOR E4 B"/>
    <property type="match status" value="1"/>
</dbReference>
<dbReference type="SUPFAM" id="SSF57850">
    <property type="entry name" value="RING/U-box"/>
    <property type="match status" value="1"/>
</dbReference>
<keyword evidence="8" id="KW-0808">Transferase</keyword>
<protein>
    <recommendedName>
        <fullName evidence="6">RING-type E3 ubiquitin transferase</fullName>
        <ecNumber evidence="6">2.3.2.27</ecNumber>
    </recommendedName>
</protein>
<keyword evidence="10" id="KW-0539">Nucleus</keyword>
<dbReference type="GO" id="GO:0005737">
    <property type="term" value="C:cytoplasm"/>
    <property type="evidence" value="ECO:0007669"/>
    <property type="project" value="UniProtKB-SubCell"/>
</dbReference>
<dbReference type="InterPro" id="IPR019474">
    <property type="entry name" value="Ub_conjug_fac_E4_core"/>
</dbReference>
<dbReference type="GeneID" id="43584944"/>